<keyword evidence="2" id="KW-1185">Reference proteome</keyword>
<organism evidence="1 2">
    <name type="scientific">Persea americana</name>
    <name type="common">Avocado</name>
    <dbReference type="NCBI Taxonomy" id="3435"/>
    <lineage>
        <taxon>Eukaryota</taxon>
        <taxon>Viridiplantae</taxon>
        <taxon>Streptophyta</taxon>
        <taxon>Embryophyta</taxon>
        <taxon>Tracheophyta</taxon>
        <taxon>Spermatophyta</taxon>
        <taxon>Magnoliopsida</taxon>
        <taxon>Magnoliidae</taxon>
        <taxon>Laurales</taxon>
        <taxon>Lauraceae</taxon>
        <taxon>Persea</taxon>
    </lineage>
</organism>
<protein>
    <submittedName>
        <fullName evidence="1">Uncharacterized protein</fullName>
    </submittedName>
</protein>
<gene>
    <name evidence="1" type="ORF">MRB53_020801</name>
</gene>
<comment type="caution">
    <text evidence="1">The sequence shown here is derived from an EMBL/GenBank/DDBJ whole genome shotgun (WGS) entry which is preliminary data.</text>
</comment>
<evidence type="ECO:0000313" key="1">
    <source>
        <dbReference type="EMBL" id="KAJ8627494.1"/>
    </source>
</evidence>
<name>A0ACC2L393_PERAE</name>
<sequence>MAVRALNSIFQQWRISTPTLWNTTGDPCTGSAIDSTKVDSSNINPAIKCDCSFDNGTTCHLRELSFGGNALSGSIPKELGNLQNLLSLYIDSAGLSGGIPSTFANLKNLQILRSPDNQFTGKIPDFIGNWTKLTILRIQGNSFQGPIPSSFSRLTELTDL</sequence>
<reference evidence="1 2" key="1">
    <citation type="journal article" date="2022" name="Hortic Res">
        <title>A haplotype resolved chromosomal level avocado genome allows analysis of novel avocado genes.</title>
        <authorList>
            <person name="Nath O."/>
            <person name="Fletcher S.J."/>
            <person name="Hayward A."/>
            <person name="Shaw L.M."/>
            <person name="Masouleh A.K."/>
            <person name="Furtado A."/>
            <person name="Henry R.J."/>
            <person name="Mitter N."/>
        </authorList>
    </citation>
    <scope>NUCLEOTIDE SEQUENCE [LARGE SCALE GENOMIC DNA]</scope>
    <source>
        <strain evidence="2">cv. Hass</strain>
    </source>
</reference>
<dbReference type="Proteomes" id="UP001234297">
    <property type="component" value="Chromosome 6"/>
</dbReference>
<dbReference type="EMBL" id="CM056814">
    <property type="protein sequence ID" value="KAJ8627494.1"/>
    <property type="molecule type" value="Genomic_DNA"/>
</dbReference>
<proteinExistence type="predicted"/>
<accession>A0ACC2L393</accession>
<evidence type="ECO:0000313" key="2">
    <source>
        <dbReference type="Proteomes" id="UP001234297"/>
    </source>
</evidence>